<evidence type="ECO:0000313" key="11">
    <source>
        <dbReference type="Proteomes" id="UP000799772"/>
    </source>
</evidence>
<dbReference type="AlphaFoldDB" id="A0A9P4MBI6"/>
<sequence length="687" mass="74384">MDSTTDTLQDRFGGASRQVAPDVLGELQSILRLHGISPQELFYKWESYSIKMGAEETKLDLATTRDFKKDLHEALERESRGKHQVRSTEKRAVGATPRAGAGVGDVFGMMDGVVPNTPRPGALGKANGSTVKRKSNFETPAPKASKNYSTSTPNDPKTPVTTGTNGVNGSNDVSFASRPNAGQIQESLNGHIEIPSPSETAPSETRIKLKANTELSKYAYKTMAMKLSEASEILDDRIEEFLAEVQARHKLEESAFGNPSAQSTSEIVAVGRIASDSGEGRLNPASLVLEASRKTGAGLRVPLRVEQLQSYDFFPGKIVALRGMNASGDFFTVTEELSIPLLPPAASTAAELDVHNARVQGSSSDPDSMADSSSHPLNIIIAAGPYTQQTSLDFSAFHALLSTVLETRADGLILLGPFLDIEHPIIRTGAFELPDNYPVAPDQATLTDLFRYHISQPLIELASQLPSCQIIIVPDVRDTATKGAVSWPQDRFSRKELGLAGQKTIQCVTNPVTLSLNEAVWGMGSLDVLEQIRSAGCVGGKAKIENVFERACRGVISQKHFMPVFPPADRTALEEKKAKEEGEDADENAHMDWKSMGASLDVSYLKLGEWLNVRPDVLVTPSILTPFAKVIESVLCINPGTLSKKKAPGTYARVTVLPMDASEEERNAGGLLPHRMFDRARVDIIKI</sequence>
<keyword evidence="5 6" id="KW-0539">Nucleus</keyword>
<dbReference type="InterPro" id="IPR054300">
    <property type="entry name" value="OB_DPOA2"/>
</dbReference>
<feature type="compositionally biased region" description="Polar residues" evidence="7">
    <location>
        <begin position="146"/>
        <end position="155"/>
    </location>
</feature>
<protein>
    <recommendedName>
        <fullName evidence="3 6">DNA polymerase alpha subunit B</fullName>
    </recommendedName>
</protein>
<dbReference type="Pfam" id="PF22062">
    <property type="entry name" value="OB_DPOA2"/>
    <property type="match status" value="1"/>
</dbReference>
<reference evidence="10" key="1">
    <citation type="journal article" date="2020" name="Stud. Mycol.">
        <title>101 Dothideomycetes genomes: a test case for predicting lifestyles and emergence of pathogens.</title>
        <authorList>
            <person name="Haridas S."/>
            <person name="Albert R."/>
            <person name="Binder M."/>
            <person name="Bloem J."/>
            <person name="Labutti K."/>
            <person name="Salamov A."/>
            <person name="Andreopoulos B."/>
            <person name="Baker S."/>
            <person name="Barry K."/>
            <person name="Bills G."/>
            <person name="Bluhm B."/>
            <person name="Cannon C."/>
            <person name="Castanera R."/>
            <person name="Culley D."/>
            <person name="Daum C."/>
            <person name="Ezra D."/>
            <person name="Gonzalez J."/>
            <person name="Henrissat B."/>
            <person name="Kuo A."/>
            <person name="Liang C."/>
            <person name="Lipzen A."/>
            <person name="Lutzoni F."/>
            <person name="Magnuson J."/>
            <person name="Mondo S."/>
            <person name="Nolan M."/>
            <person name="Ohm R."/>
            <person name="Pangilinan J."/>
            <person name="Park H.-J."/>
            <person name="Ramirez L."/>
            <person name="Alfaro M."/>
            <person name="Sun H."/>
            <person name="Tritt A."/>
            <person name="Yoshinaga Y."/>
            <person name="Zwiers L.-H."/>
            <person name="Turgeon B."/>
            <person name="Goodwin S."/>
            <person name="Spatafora J."/>
            <person name="Crous P."/>
            <person name="Grigoriev I."/>
        </authorList>
    </citation>
    <scope>NUCLEOTIDE SEQUENCE</scope>
    <source>
        <strain evidence="10">CBS 133067</strain>
    </source>
</reference>
<dbReference type="FunFam" id="3.60.21.60:FF:000008">
    <property type="entry name" value="DNA polymerase alpha subunit B"/>
    <property type="match status" value="1"/>
</dbReference>
<evidence type="ECO:0000256" key="7">
    <source>
        <dbReference type="SAM" id="MobiDB-lite"/>
    </source>
</evidence>
<feature type="domain" description="DNA polymerase alpha/delta/epsilon subunit B" evidence="8">
    <location>
        <begin position="379"/>
        <end position="629"/>
    </location>
</feature>
<evidence type="ECO:0000256" key="4">
    <source>
        <dbReference type="ARBA" id="ARBA00022705"/>
    </source>
</evidence>
<dbReference type="InterPro" id="IPR016722">
    <property type="entry name" value="DNA_pol_alpha_bsu"/>
</dbReference>
<evidence type="ECO:0000259" key="8">
    <source>
        <dbReference type="Pfam" id="PF04042"/>
    </source>
</evidence>
<dbReference type="PANTHER" id="PTHR23061:SF12">
    <property type="entry name" value="DNA POLYMERASE ALPHA SUBUNIT B"/>
    <property type="match status" value="1"/>
</dbReference>
<dbReference type="GO" id="GO:0005658">
    <property type="term" value="C:alpha DNA polymerase:primase complex"/>
    <property type="evidence" value="ECO:0007669"/>
    <property type="project" value="TreeGrafter"/>
</dbReference>
<feature type="region of interest" description="Disordered" evidence="7">
    <location>
        <begin position="117"/>
        <end position="170"/>
    </location>
</feature>
<organism evidence="10 11">
    <name type="scientific">Rhizodiscina lignyota</name>
    <dbReference type="NCBI Taxonomy" id="1504668"/>
    <lineage>
        <taxon>Eukaryota</taxon>
        <taxon>Fungi</taxon>
        <taxon>Dikarya</taxon>
        <taxon>Ascomycota</taxon>
        <taxon>Pezizomycotina</taxon>
        <taxon>Dothideomycetes</taxon>
        <taxon>Pleosporomycetidae</taxon>
        <taxon>Aulographales</taxon>
        <taxon>Rhizodiscinaceae</taxon>
        <taxon>Rhizodiscina</taxon>
    </lineage>
</organism>
<evidence type="ECO:0000259" key="9">
    <source>
        <dbReference type="Pfam" id="PF22062"/>
    </source>
</evidence>
<comment type="similarity">
    <text evidence="2 6">Belongs to the DNA polymerase alpha subunit B family.</text>
</comment>
<comment type="caution">
    <text evidence="10">The sequence shown here is derived from an EMBL/GenBank/DDBJ whole genome shotgun (WGS) entry which is preliminary data.</text>
</comment>
<comment type="function">
    <text evidence="6">Accessory subunit of the DNA polymerase alpha complex (also known as the alpha DNA polymerase-primase complex) which plays an essential role in the initiation of DNA synthesis.</text>
</comment>
<dbReference type="GO" id="GO:0006270">
    <property type="term" value="P:DNA replication initiation"/>
    <property type="evidence" value="ECO:0007669"/>
    <property type="project" value="TreeGrafter"/>
</dbReference>
<keyword evidence="4 6" id="KW-0235">DNA replication</keyword>
<gene>
    <name evidence="10" type="ORF">NA57DRAFT_29923</name>
</gene>
<comment type="subcellular location">
    <subcellularLocation>
        <location evidence="1 6">Nucleus</location>
    </subcellularLocation>
</comment>
<dbReference type="Proteomes" id="UP000799772">
    <property type="component" value="Unassembled WGS sequence"/>
</dbReference>
<feature type="region of interest" description="Disordered" evidence="7">
    <location>
        <begin position="75"/>
        <end position="95"/>
    </location>
</feature>
<dbReference type="Gene3D" id="3.60.21.60">
    <property type="match status" value="2"/>
</dbReference>
<evidence type="ECO:0000256" key="2">
    <source>
        <dbReference type="ARBA" id="ARBA00007299"/>
    </source>
</evidence>
<dbReference type="Pfam" id="PF04042">
    <property type="entry name" value="DNA_pol_E_B"/>
    <property type="match status" value="1"/>
</dbReference>
<feature type="domain" description="DNA polymerase alpha subunit B OB" evidence="9">
    <location>
        <begin position="231"/>
        <end position="335"/>
    </location>
</feature>
<dbReference type="EMBL" id="ML978121">
    <property type="protein sequence ID" value="KAF2104696.1"/>
    <property type="molecule type" value="Genomic_DNA"/>
</dbReference>
<dbReference type="PANTHER" id="PTHR23061">
    <property type="entry name" value="DNA POLYMERASE 2 ALPHA 70 KDA SUBUNIT"/>
    <property type="match status" value="1"/>
</dbReference>
<feature type="compositionally biased region" description="Basic and acidic residues" evidence="7">
    <location>
        <begin position="75"/>
        <end position="92"/>
    </location>
</feature>
<name>A0A9P4MBI6_9PEZI</name>
<dbReference type="OrthoDB" id="336885at2759"/>
<evidence type="ECO:0000313" key="10">
    <source>
        <dbReference type="EMBL" id="KAF2104696.1"/>
    </source>
</evidence>
<evidence type="ECO:0000256" key="6">
    <source>
        <dbReference type="PIRNR" id="PIRNR018300"/>
    </source>
</evidence>
<accession>A0A9P4MBI6</accession>
<dbReference type="PIRSF" id="PIRSF018300">
    <property type="entry name" value="DNA_pol_alph_2"/>
    <property type="match status" value="1"/>
</dbReference>
<dbReference type="GO" id="GO:0003677">
    <property type="term" value="F:DNA binding"/>
    <property type="evidence" value="ECO:0007669"/>
    <property type="project" value="InterPro"/>
</dbReference>
<evidence type="ECO:0000256" key="5">
    <source>
        <dbReference type="ARBA" id="ARBA00023242"/>
    </source>
</evidence>
<evidence type="ECO:0000256" key="1">
    <source>
        <dbReference type="ARBA" id="ARBA00004123"/>
    </source>
</evidence>
<dbReference type="InterPro" id="IPR007185">
    <property type="entry name" value="DNA_pol_a/d/e_bsu"/>
</dbReference>
<keyword evidence="11" id="KW-1185">Reference proteome</keyword>
<feature type="compositionally biased region" description="Low complexity" evidence="7">
    <location>
        <begin position="160"/>
        <end position="170"/>
    </location>
</feature>
<evidence type="ECO:0000256" key="3">
    <source>
        <dbReference type="ARBA" id="ARBA00018596"/>
    </source>
</evidence>
<proteinExistence type="inferred from homology"/>